<protein>
    <recommendedName>
        <fullName evidence="4">BED-type domain-containing protein</fullName>
    </recommendedName>
</protein>
<reference evidence="2 3" key="1">
    <citation type="submission" date="2017-11" db="EMBL/GenBank/DDBJ databases">
        <title>De novo assembly and phasing of dikaryotic genomes from two isolates of Puccinia coronata f. sp. avenae, the causal agent of oat crown rust.</title>
        <authorList>
            <person name="Miller M.E."/>
            <person name="Zhang Y."/>
            <person name="Omidvar V."/>
            <person name="Sperschneider J."/>
            <person name="Schwessinger B."/>
            <person name="Raley C."/>
            <person name="Palmer J.M."/>
            <person name="Garnica D."/>
            <person name="Upadhyaya N."/>
            <person name="Rathjen J."/>
            <person name="Taylor J.M."/>
            <person name="Park R.F."/>
            <person name="Dodds P.N."/>
            <person name="Hirsch C.D."/>
            <person name="Kianian S.F."/>
            <person name="Figueroa M."/>
        </authorList>
    </citation>
    <scope>NUCLEOTIDE SEQUENCE [LARGE SCALE GENOMIC DNA]</scope>
    <source>
        <strain evidence="2">12SD80</strain>
    </source>
</reference>
<feature type="region of interest" description="Disordered" evidence="1">
    <location>
        <begin position="275"/>
        <end position="329"/>
    </location>
</feature>
<organism evidence="2 3">
    <name type="scientific">Puccinia coronata f. sp. avenae</name>
    <dbReference type="NCBI Taxonomy" id="200324"/>
    <lineage>
        <taxon>Eukaryota</taxon>
        <taxon>Fungi</taxon>
        <taxon>Dikarya</taxon>
        <taxon>Basidiomycota</taxon>
        <taxon>Pucciniomycotina</taxon>
        <taxon>Pucciniomycetes</taxon>
        <taxon>Pucciniales</taxon>
        <taxon>Pucciniaceae</taxon>
        <taxon>Puccinia</taxon>
    </lineage>
</organism>
<feature type="region of interest" description="Disordered" evidence="1">
    <location>
        <begin position="1"/>
        <end position="59"/>
    </location>
</feature>
<dbReference type="Proteomes" id="UP000235392">
    <property type="component" value="Unassembled WGS sequence"/>
</dbReference>
<evidence type="ECO:0000256" key="1">
    <source>
        <dbReference type="SAM" id="MobiDB-lite"/>
    </source>
</evidence>
<proteinExistence type="predicted"/>
<dbReference type="EMBL" id="PGCI01000622">
    <property type="protein sequence ID" value="PLW23868.1"/>
    <property type="molecule type" value="Genomic_DNA"/>
</dbReference>
<comment type="caution">
    <text evidence="2">The sequence shown here is derived from an EMBL/GenBank/DDBJ whole genome shotgun (WGS) entry which is preliminary data.</text>
</comment>
<evidence type="ECO:0000313" key="2">
    <source>
        <dbReference type="EMBL" id="PLW23868.1"/>
    </source>
</evidence>
<gene>
    <name evidence="2" type="ORF">PCASD_14697</name>
</gene>
<evidence type="ECO:0008006" key="4">
    <source>
        <dbReference type="Google" id="ProtNLM"/>
    </source>
</evidence>
<accession>A0A2N5TEN4</accession>
<name>A0A2N5TEN4_9BASI</name>
<evidence type="ECO:0000313" key="3">
    <source>
        <dbReference type="Proteomes" id="UP000235392"/>
    </source>
</evidence>
<sequence length="329" mass="35925">MVANNKKHLKELESQAPDTSESNRAAQSQERTGRQTKQPRRTVVIDNSEDEEQQGLTGAKLQELSDKQELKLSKQLDKNGQKMIAYSCKICGTKIHRPTYDNSLTNLSKHIAAFLKKQQDVEGTEKLACVGVLGTGDINPREVLQLCVIWCAEGAQPFLALGQPAHRSILHPEVLKNLPNWRAVSAKISFLYSAVQETFIKSLAKAACSRCTPLWKGVQGLHANHHTLHAYNRRAYGVQACRACTPVRRACKACTPFGQACRLCTPGYFVPLSPGSRQPLDSRGLREPAQVSSAGTDPGAGTETRHQPPGSASEPPATPDSHSPDPPPR</sequence>
<dbReference type="AlphaFoldDB" id="A0A2N5TEN4"/>
<feature type="compositionally biased region" description="Polar residues" evidence="1">
    <location>
        <begin position="16"/>
        <end position="30"/>
    </location>
</feature>